<evidence type="ECO:0000256" key="5">
    <source>
        <dbReference type="ARBA" id="ARBA00022692"/>
    </source>
</evidence>
<evidence type="ECO:0000256" key="9">
    <source>
        <dbReference type="SAM" id="Phobius"/>
    </source>
</evidence>
<feature type="transmembrane region" description="Helical" evidence="9">
    <location>
        <begin position="446"/>
        <end position="465"/>
    </location>
</feature>
<dbReference type="EMBL" id="JWIO01000039">
    <property type="protein sequence ID" value="KLL10219.1"/>
    <property type="molecule type" value="Genomic_DNA"/>
</dbReference>
<feature type="compositionally biased region" description="Low complexity" evidence="8">
    <location>
        <begin position="469"/>
        <end position="504"/>
    </location>
</feature>
<dbReference type="RefSeq" id="WP_047224467.1">
    <property type="nucleotide sequence ID" value="NZ_JWIO01000039.1"/>
</dbReference>
<evidence type="ECO:0000256" key="8">
    <source>
        <dbReference type="SAM" id="MobiDB-lite"/>
    </source>
</evidence>
<dbReference type="PROSITE" id="PS50850">
    <property type="entry name" value="MFS"/>
    <property type="match status" value="1"/>
</dbReference>
<feature type="transmembrane region" description="Helical" evidence="9">
    <location>
        <begin position="84"/>
        <end position="103"/>
    </location>
</feature>
<feature type="domain" description="Major facilitator superfamily (MFS) profile" evidence="10">
    <location>
        <begin position="18"/>
        <end position="469"/>
    </location>
</feature>
<feature type="transmembrane region" description="Helical" evidence="9">
    <location>
        <begin position="204"/>
        <end position="229"/>
    </location>
</feature>
<feature type="transmembrane region" description="Helical" evidence="9">
    <location>
        <begin position="60"/>
        <end position="77"/>
    </location>
</feature>
<name>A0ABR5F0I5_9ACTN</name>
<dbReference type="InterPro" id="IPR011701">
    <property type="entry name" value="MFS"/>
</dbReference>
<feature type="transmembrane region" description="Helical" evidence="9">
    <location>
        <begin position="172"/>
        <end position="192"/>
    </location>
</feature>
<dbReference type="PANTHER" id="PTHR42718">
    <property type="entry name" value="MAJOR FACILITATOR SUPERFAMILY MULTIDRUG TRANSPORTER MFSC"/>
    <property type="match status" value="1"/>
</dbReference>
<keyword evidence="5 9" id="KW-0812">Transmembrane</keyword>
<feature type="transmembrane region" description="Helical" evidence="9">
    <location>
        <begin position="109"/>
        <end position="130"/>
    </location>
</feature>
<evidence type="ECO:0000256" key="2">
    <source>
        <dbReference type="ARBA" id="ARBA00008537"/>
    </source>
</evidence>
<evidence type="ECO:0000259" key="10">
    <source>
        <dbReference type="PROSITE" id="PS50850"/>
    </source>
</evidence>
<feature type="transmembrane region" description="Helical" evidence="9">
    <location>
        <begin position="371"/>
        <end position="389"/>
    </location>
</feature>
<comment type="caution">
    <text evidence="11">The sequence shown here is derived from an EMBL/GenBank/DDBJ whole genome shotgun (WGS) entry which is preliminary data.</text>
</comment>
<dbReference type="PRINTS" id="PR01036">
    <property type="entry name" value="TCRTETB"/>
</dbReference>
<dbReference type="Gene3D" id="1.20.1250.20">
    <property type="entry name" value="MFS general substrate transporter like domains"/>
    <property type="match status" value="1"/>
</dbReference>
<reference evidence="11 12" key="1">
    <citation type="submission" date="2014-12" db="EMBL/GenBank/DDBJ databases">
        <title>Frankia sp. BMG5.1 draft genome.</title>
        <authorList>
            <person name="Gtari M."/>
            <person name="Ghodhbane-Gtari F."/>
            <person name="Nouioui I."/>
            <person name="Ktari A."/>
            <person name="Hezbri K."/>
            <person name="Mimouni W."/>
            <person name="Sbissi I."/>
            <person name="Ayari A."/>
            <person name="Yamanaka T."/>
            <person name="Normand P."/>
            <person name="Tisa L.S."/>
            <person name="Boudabous A."/>
        </authorList>
    </citation>
    <scope>NUCLEOTIDE SEQUENCE [LARGE SCALE GENOMIC DNA]</scope>
    <source>
        <strain evidence="11 12">BMG5.1</strain>
    </source>
</reference>
<proteinExistence type="inferred from homology"/>
<dbReference type="InterPro" id="IPR004638">
    <property type="entry name" value="EmrB-like"/>
</dbReference>
<evidence type="ECO:0000256" key="3">
    <source>
        <dbReference type="ARBA" id="ARBA00022448"/>
    </source>
</evidence>
<dbReference type="Proteomes" id="UP000035425">
    <property type="component" value="Unassembled WGS sequence"/>
</dbReference>
<keyword evidence="7 9" id="KW-0472">Membrane</keyword>
<gene>
    <name evidence="11" type="ORF">FrCorBMG51_19425</name>
</gene>
<feature type="transmembrane region" description="Helical" evidence="9">
    <location>
        <begin position="18"/>
        <end position="40"/>
    </location>
</feature>
<protein>
    <submittedName>
        <fullName evidence="11">EmrB/QacA family drug resistance transporter</fullName>
    </submittedName>
</protein>
<evidence type="ECO:0000256" key="1">
    <source>
        <dbReference type="ARBA" id="ARBA00004651"/>
    </source>
</evidence>
<evidence type="ECO:0000256" key="4">
    <source>
        <dbReference type="ARBA" id="ARBA00022475"/>
    </source>
</evidence>
<evidence type="ECO:0000256" key="6">
    <source>
        <dbReference type="ARBA" id="ARBA00022989"/>
    </source>
</evidence>
<keyword evidence="6 9" id="KW-1133">Transmembrane helix</keyword>
<keyword evidence="4" id="KW-1003">Cell membrane</keyword>
<comment type="subcellular location">
    <subcellularLocation>
        <location evidence="1">Cell membrane</location>
        <topology evidence="1">Multi-pass membrane protein</topology>
    </subcellularLocation>
</comment>
<feature type="region of interest" description="Disordered" evidence="8">
    <location>
        <begin position="469"/>
        <end position="512"/>
    </location>
</feature>
<evidence type="ECO:0000313" key="12">
    <source>
        <dbReference type="Proteomes" id="UP000035425"/>
    </source>
</evidence>
<evidence type="ECO:0000313" key="11">
    <source>
        <dbReference type="EMBL" id="KLL10219.1"/>
    </source>
</evidence>
<feature type="transmembrane region" description="Helical" evidence="9">
    <location>
        <begin position="142"/>
        <end position="166"/>
    </location>
</feature>
<keyword evidence="12" id="KW-1185">Reference proteome</keyword>
<feature type="transmembrane region" description="Helical" evidence="9">
    <location>
        <begin position="313"/>
        <end position="333"/>
    </location>
</feature>
<accession>A0ABR5F0I5</accession>
<comment type="similarity">
    <text evidence="2">Belongs to the major facilitator superfamily. EmrB family.</text>
</comment>
<dbReference type="InterPro" id="IPR020846">
    <property type="entry name" value="MFS_dom"/>
</dbReference>
<dbReference type="InterPro" id="IPR036259">
    <property type="entry name" value="MFS_trans_sf"/>
</dbReference>
<feature type="transmembrane region" description="Helical" evidence="9">
    <location>
        <begin position="345"/>
        <end position="365"/>
    </location>
</feature>
<feature type="transmembrane region" description="Helical" evidence="9">
    <location>
        <begin position="279"/>
        <end position="301"/>
    </location>
</feature>
<organism evidence="11 12">
    <name type="scientific">Protofrankia coriariae</name>
    <dbReference type="NCBI Taxonomy" id="1562887"/>
    <lineage>
        <taxon>Bacteria</taxon>
        <taxon>Bacillati</taxon>
        <taxon>Actinomycetota</taxon>
        <taxon>Actinomycetes</taxon>
        <taxon>Frankiales</taxon>
        <taxon>Frankiaceae</taxon>
        <taxon>Protofrankia</taxon>
    </lineage>
</organism>
<keyword evidence="3" id="KW-0813">Transport</keyword>
<dbReference type="Pfam" id="PF07690">
    <property type="entry name" value="MFS_1"/>
    <property type="match status" value="1"/>
</dbReference>
<dbReference type="Gene3D" id="1.20.1720.10">
    <property type="entry name" value="Multidrug resistance protein D"/>
    <property type="match status" value="1"/>
</dbReference>
<sequence length="512" mass="52392">MADAFQEQDRFDPPLRRLIAVVLLGGIMGILDGSVVAVGVDTLATGFHTSLSTIGWVSTGYLLALTVAIPITTWAVDRFGARRLWLAALVAFLAASLASGLAWNIASLIVFRVAQGLAAGVLDPLVLTLLARAAGPRRAGRVMGLMGMVLSTGPVLGLIVGGVVLANFSWRWMFLINLPIGIVALVGAARAIPPDPPRTAQRPARLDIVGVALIGPGFAAVVLGLTQAAERTTVAAWQVLIPLAAAVALLAGYGLHALRAPSPRRTPPLIDLRLFANPGFAASVAIMTLVGLTMFANLFVLPLYYQQQHGRGTLASGLLVAPFAVAAVIAMPLSGRLSDRLGARALVRGGAVVTALGELAFTRVGGHTSEVWPALAAFVVGAGLSFVGAPTMGSLYRTLPPASVPQGSSVLYILNQLGAAIGIAVVTLILTTVGPGDGDGTAGFHGVYWFALVTVAVILTASAFLPRRTASPPTAATAPAPTTATAPSTATAPAPTQPATGPTSEETALPSR</sequence>
<dbReference type="NCBIfam" id="TIGR00711">
    <property type="entry name" value="efflux_EmrB"/>
    <property type="match status" value="1"/>
</dbReference>
<evidence type="ECO:0000256" key="7">
    <source>
        <dbReference type="ARBA" id="ARBA00023136"/>
    </source>
</evidence>
<dbReference type="SUPFAM" id="SSF103473">
    <property type="entry name" value="MFS general substrate transporter"/>
    <property type="match status" value="1"/>
</dbReference>
<dbReference type="PANTHER" id="PTHR42718:SF9">
    <property type="entry name" value="MAJOR FACILITATOR SUPERFAMILY MULTIDRUG TRANSPORTER MFSC"/>
    <property type="match status" value="1"/>
</dbReference>
<feature type="transmembrane region" description="Helical" evidence="9">
    <location>
        <begin position="410"/>
        <end position="434"/>
    </location>
</feature>
<feature type="transmembrane region" description="Helical" evidence="9">
    <location>
        <begin position="235"/>
        <end position="258"/>
    </location>
</feature>